<evidence type="ECO:0000259" key="4">
    <source>
        <dbReference type="PROSITE" id="PS50043"/>
    </source>
</evidence>
<dbReference type="PROSITE" id="PS50043">
    <property type="entry name" value="HTH_LUXR_2"/>
    <property type="match status" value="1"/>
</dbReference>
<keyword evidence="1" id="KW-0805">Transcription regulation</keyword>
<keyword evidence="2" id="KW-0238">DNA-binding</keyword>
<dbReference type="PANTHER" id="PTHR44688">
    <property type="entry name" value="DNA-BINDING TRANSCRIPTIONAL ACTIVATOR DEVR_DOSR"/>
    <property type="match status" value="1"/>
</dbReference>
<dbReference type="InterPro" id="IPR000792">
    <property type="entry name" value="Tscrpt_reg_LuxR_C"/>
</dbReference>
<protein>
    <submittedName>
        <fullName evidence="5">LuxR family transcriptional regulator</fullName>
    </submittedName>
</protein>
<dbReference type="Gene3D" id="1.10.10.10">
    <property type="entry name" value="Winged helix-like DNA-binding domain superfamily/Winged helix DNA-binding domain"/>
    <property type="match status" value="1"/>
</dbReference>
<dbReference type="AlphaFoldDB" id="A0A3A3G266"/>
<dbReference type="SMART" id="SM00421">
    <property type="entry name" value="HTH_LUXR"/>
    <property type="match status" value="1"/>
</dbReference>
<dbReference type="InterPro" id="IPR016032">
    <property type="entry name" value="Sig_transdc_resp-reg_C-effctor"/>
</dbReference>
<dbReference type="EMBL" id="QYUQ01000002">
    <property type="protein sequence ID" value="RJG02557.1"/>
    <property type="molecule type" value="Genomic_DNA"/>
</dbReference>
<accession>A0A3A3G266</accession>
<reference evidence="6" key="1">
    <citation type="submission" date="2018-09" db="EMBL/GenBank/DDBJ databases">
        <authorList>
            <person name="Zhu H."/>
        </authorList>
    </citation>
    <scope>NUCLEOTIDE SEQUENCE [LARGE SCALE GENOMIC DNA]</scope>
    <source>
        <strain evidence="6">K1S02-23</strain>
    </source>
</reference>
<keyword evidence="6" id="KW-1185">Reference proteome</keyword>
<dbReference type="PRINTS" id="PR00038">
    <property type="entry name" value="HTHLUXR"/>
</dbReference>
<dbReference type="InterPro" id="IPR036388">
    <property type="entry name" value="WH-like_DNA-bd_sf"/>
</dbReference>
<dbReference type="Pfam" id="PF00196">
    <property type="entry name" value="GerE"/>
    <property type="match status" value="1"/>
</dbReference>
<feature type="domain" description="HTH luxR-type" evidence="4">
    <location>
        <begin position="332"/>
        <end position="397"/>
    </location>
</feature>
<gene>
    <name evidence="5" type="ORF">D3878_14050</name>
</gene>
<evidence type="ECO:0000313" key="6">
    <source>
        <dbReference type="Proteomes" id="UP000266327"/>
    </source>
</evidence>
<dbReference type="PANTHER" id="PTHR44688:SF16">
    <property type="entry name" value="DNA-BINDING TRANSCRIPTIONAL ACTIVATOR DEVR_DOSR"/>
    <property type="match status" value="1"/>
</dbReference>
<dbReference type="GO" id="GO:0006355">
    <property type="term" value="P:regulation of DNA-templated transcription"/>
    <property type="evidence" value="ECO:0007669"/>
    <property type="project" value="InterPro"/>
</dbReference>
<dbReference type="SUPFAM" id="SSF46894">
    <property type="entry name" value="C-terminal effector domain of the bipartite response regulators"/>
    <property type="match status" value="1"/>
</dbReference>
<evidence type="ECO:0000256" key="1">
    <source>
        <dbReference type="ARBA" id="ARBA00023015"/>
    </source>
</evidence>
<evidence type="ECO:0000256" key="3">
    <source>
        <dbReference type="ARBA" id="ARBA00023163"/>
    </source>
</evidence>
<dbReference type="GO" id="GO:0003677">
    <property type="term" value="F:DNA binding"/>
    <property type="evidence" value="ECO:0007669"/>
    <property type="project" value="UniProtKB-KW"/>
</dbReference>
<organism evidence="5 6">
    <name type="scientific">Noviherbaspirillum sedimenti</name>
    <dbReference type="NCBI Taxonomy" id="2320865"/>
    <lineage>
        <taxon>Bacteria</taxon>
        <taxon>Pseudomonadati</taxon>
        <taxon>Pseudomonadota</taxon>
        <taxon>Betaproteobacteria</taxon>
        <taxon>Burkholderiales</taxon>
        <taxon>Oxalobacteraceae</taxon>
        <taxon>Noviherbaspirillum</taxon>
    </lineage>
</organism>
<evidence type="ECO:0000313" key="5">
    <source>
        <dbReference type="EMBL" id="RJG02557.1"/>
    </source>
</evidence>
<proteinExistence type="predicted"/>
<name>A0A3A3G266_9BURK</name>
<keyword evidence="3" id="KW-0804">Transcription</keyword>
<sequence length="409" mass="44709">MLDELFANFYLDSAMPDQATPSTPSITPPSPLGLLEPLLMTLYDGVTASNGFQDFLAAFARTFNVAAMSLFIQHRETHEMKGLWLHGITPEWAERYALNYVQDDMLAQHVMGAPIGHFYASNLDVPQPELIPQTSFYREWVVPQGFASGAGAVILREGAWFTQSFLLRAAGQPPYTREELARLDALVPHLQRALQMRERFAALQASRDVLAGGLDVLAMPTILFDEHSRVAHMNRRAVQLLADGKVLRLEARHLVAVDGDASRRLNFEISNAIRVSRGEMIALNEVVLVPRSGKMPLMLMVAPVRLGGGQGHGAALMFAFDPQAAPGLTTGRIRKLFGLTETEAALAVALCSGKTLDDVARERSVAPSTVKTHLKHVFSKTGANRQTELVSLLLASPAYFLADGGQAEQ</sequence>
<dbReference type="Proteomes" id="UP000266327">
    <property type="component" value="Unassembled WGS sequence"/>
</dbReference>
<comment type="caution">
    <text evidence="5">The sequence shown here is derived from an EMBL/GenBank/DDBJ whole genome shotgun (WGS) entry which is preliminary data.</text>
</comment>
<evidence type="ECO:0000256" key="2">
    <source>
        <dbReference type="ARBA" id="ARBA00023125"/>
    </source>
</evidence>
<dbReference type="CDD" id="cd06170">
    <property type="entry name" value="LuxR_C_like"/>
    <property type="match status" value="1"/>
</dbReference>